<dbReference type="Pfam" id="PF13086">
    <property type="entry name" value="AAA_11"/>
    <property type="match status" value="1"/>
</dbReference>
<evidence type="ECO:0000256" key="1">
    <source>
        <dbReference type="SAM" id="Coils"/>
    </source>
</evidence>
<feature type="domain" description="DNA2/NAM7 helicase-like C-terminal" evidence="3">
    <location>
        <begin position="368"/>
        <end position="532"/>
    </location>
</feature>
<dbReference type="InterPro" id="IPR027417">
    <property type="entry name" value="P-loop_NTPase"/>
</dbReference>
<feature type="coiled-coil region" evidence="1">
    <location>
        <begin position="259"/>
        <end position="286"/>
    </location>
</feature>
<dbReference type="InterPro" id="IPR041677">
    <property type="entry name" value="DNA2/NAM7_AAA_11"/>
</dbReference>
<reference evidence="5" key="1">
    <citation type="submission" date="2022-11" db="UniProtKB">
        <authorList>
            <consortium name="WormBaseParasite"/>
        </authorList>
    </citation>
    <scope>IDENTIFICATION</scope>
</reference>
<dbReference type="AlphaFoldDB" id="A0A914YAC6"/>
<name>A0A914YAC6_9BILA</name>
<keyword evidence="1" id="KW-0175">Coiled coil</keyword>
<dbReference type="InterPro" id="IPR041679">
    <property type="entry name" value="DNA2/NAM7-like_C"/>
</dbReference>
<dbReference type="WBParaSite" id="PSU_v2.g16234.t1">
    <property type="protein sequence ID" value="PSU_v2.g16234.t1"/>
    <property type="gene ID" value="PSU_v2.g16234"/>
</dbReference>
<protein>
    <submittedName>
        <fullName evidence="5">Uncharacterized protein</fullName>
    </submittedName>
</protein>
<dbReference type="SUPFAM" id="SSF52540">
    <property type="entry name" value="P-loop containing nucleoside triphosphate hydrolases"/>
    <property type="match status" value="1"/>
</dbReference>
<dbReference type="Gene3D" id="3.40.50.300">
    <property type="entry name" value="P-loop containing nucleotide triphosphate hydrolases"/>
    <property type="match status" value="2"/>
</dbReference>
<dbReference type="GO" id="GO:0031048">
    <property type="term" value="P:regulatory ncRNA-mediated heterochromatin formation"/>
    <property type="evidence" value="ECO:0007669"/>
    <property type="project" value="TreeGrafter"/>
</dbReference>
<evidence type="ECO:0000259" key="3">
    <source>
        <dbReference type="Pfam" id="PF13087"/>
    </source>
</evidence>
<proteinExistence type="predicted"/>
<dbReference type="PANTHER" id="PTHR10887:SF341">
    <property type="entry name" value="NFX1-TYPE ZINC FINGER-CONTAINING PROTEIN 1"/>
    <property type="match status" value="1"/>
</dbReference>
<organism evidence="4 5">
    <name type="scientific">Panagrolaimus superbus</name>
    <dbReference type="NCBI Taxonomy" id="310955"/>
    <lineage>
        <taxon>Eukaryota</taxon>
        <taxon>Metazoa</taxon>
        <taxon>Ecdysozoa</taxon>
        <taxon>Nematoda</taxon>
        <taxon>Chromadorea</taxon>
        <taxon>Rhabditida</taxon>
        <taxon>Tylenchina</taxon>
        <taxon>Panagrolaimomorpha</taxon>
        <taxon>Panagrolaimoidea</taxon>
        <taxon>Panagrolaimidae</taxon>
        <taxon>Panagrolaimus</taxon>
    </lineage>
</organism>
<dbReference type="Proteomes" id="UP000887577">
    <property type="component" value="Unplaced"/>
</dbReference>
<evidence type="ECO:0000313" key="5">
    <source>
        <dbReference type="WBParaSite" id="PSU_v2.g16234.t1"/>
    </source>
</evidence>
<evidence type="ECO:0000313" key="4">
    <source>
        <dbReference type="Proteomes" id="UP000887577"/>
    </source>
</evidence>
<keyword evidence="4" id="KW-1185">Reference proteome</keyword>
<sequence length="561" mass="65926">MRNETNAIQWQLNEQSTILKTLETRFASPRLLETALYDIHKRYFNMSQHLSKTFVPEDGETPLFKWLTQADKNYPFEWKDIQTIRQLLAWNIPEIKAKNGLAIAYQRNLYPNANTLSYFLKSFVETVAAEMLVHSSVNQIVEECNRSKRNKNSRKFAKVFITEESEAEIDQLKFKNDEEENRMIDDSNVLEDGFQVHTNKVKEVKRDNWFNKEILKNYFDLITFALPLTEEEANEIEDIWVLPLQRRWKLYQYWIKKCREEVKEKIKTLEKEYSKKMKMLSELRSLSDVDVLKSAKIVGMTTTGAAQHQSALRALRPRIVIVEEAAEVLEAHLITALTHACQHLILIGDHKQLRPSPAEYELAKKYNLEVSLFERLIKNGYPYRMLKNQHRMCTDISRVLMPHFYEDLLDDPSVLEKESVRGVTKNLLFINHSYPELTEKEFRSHKNEYEANFAIQLANYFLQQSYKAEQITILCTYLDQLLELRKMAYNKFGNDHGFVIQSVDNYQGEENDIVILSLVRSDNPENKIGFLKVNIFVVDDNIISVFPIPFFSDFDSIDLKQ</sequence>
<dbReference type="CDD" id="cd18808">
    <property type="entry name" value="SF1_C_Upf1"/>
    <property type="match status" value="1"/>
</dbReference>
<dbReference type="CDD" id="cd17936">
    <property type="entry name" value="EEXXEc_NFX1"/>
    <property type="match status" value="1"/>
</dbReference>
<dbReference type="Pfam" id="PF13087">
    <property type="entry name" value="AAA_12"/>
    <property type="match status" value="1"/>
</dbReference>
<evidence type="ECO:0000259" key="2">
    <source>
        <dbReference type="Pfam" id="PF13086"/>
    </source>
</evidence>
<dbReference type="GO" id="GO:0004386">
    <property type="term" value="F:helicase activity"/>
    <property type="evidence" value="ECO:0007669"/>
    <property type="project" value="InterPro"/>
</dbReference>
<dbReference type="PANTHER" id="PTHR10887">
    <property type="entry name" value="DNA2/NAM7 HELICASE FAMILY"/>
    <property type="match status" value="1"/>
</dbReference>
<accession>A0A914YAC6</accession>
<dbReference type="InterPro" id="IPR047187">
    <property type="entry name" value="SF1_C_Upf1"/>
</dbReference>
<dbReference type="GO" id="GO:0031380">
    <property type="term" value="C:nuclear RNA-directed RNA polymerase complex"/>
    <property type="evidence" value="ECO:0007669"/>
    <property type="project" value="TreeGrafter"/>
</dbReference>
<dbReference type="InterPro" id="IPR045055">
    <property type="entry name" value="DNA2/NAM7-like"/>
</dbReference>
<feature type="domain" description="DNA2/NAM7 helicase helicase" evidence="2">
    <location>
        <begin position="143"/>
        <end position="355"/>
    </location>
</feature>